<organism evidence="2 3">
    <name type="scientific">Skermanella stibiiresistens SB22</name>
    <dbReference type="NCBI Taxonomy" id="1385369"/>
    <lineage>
        <taxon>Bacteria</taxon>
        <taxon>Pseudomonadati</taxon>
        <taxon>Pseudomonadota</taxon>
        <taxon>Alphaproteobacteria</taxon>
        <taxon>Rhodospirillales</taxon>
        <taxon>Azospirillaceae</taxon>
        <taxon>Skermanella</taxon>
    </lineage>
</organism>
<gene>
    <name evidence="2" type="ORF">N825_04995</name>
</gene>
<feature type="region of interest" description="Disordered" evidence="1">
    <location>
        <begin position="1"/>
        <end position="36"/>
    </location>
</feature>
<accession>W9H7Z2</accession>
<name>W9H7Z2_9PROT</name>
<reference evidence="2 3" key="1">
    <citation type="submission" date="2013-08" db="EMBL/GenBank/DDBJ databases">
        <title>The genome sequence of Skermanella stibiiresistens.</title>
        <authorList>
            <person name="Zhu W."/>
            <person name="Wang G."/>
        </authorList>
    </citation>
    <scope>NUCLEOTIDE SEQUENCE [LARGE SCALE GENOMIC DNA]</scope>
    <source>
        <strain evidence="2 3">SB22</strain>
    </source>
</reference>
<keyword evidence="3" id="KW-1185">Reference proteome</keyword>
<sequence length="36" mass="4057">MPHAAKTRQQSARATRRMEFDFDTMTGTPKDGTMLA</sequence>
<dbReference type="EMBL" id="AVFL01000010">
    <property type="protein sequence ID" value="EWY39923.1"/>
    <property type="molecule type" value="Genomic_DNA"/>
</dbReference>
<dbReference type="Proteomes" id="UP000019486">
    <property type="component" value="Unassembled WGS sequence"/>
</dbReference>
<protein>
    <submittedName>
        <fullName evidence="2">Uncharacterized protein</fullName>
    </submittedName>
</protein>
<evidence type="ECO:0000313" key="3">
    <source>
        <dbReference type="Proteomes" id="UP000019486"/>
    </source>
</evidence>
<evidence type="ECO:0000256" key="1">
    <source>
        <dbReference type="SAM" id="MobiDB-lite"/>
    </source>
</evidence>
<dbReference type="AlphaFoldDB" id="W9H7Z2"/>
<proteinExistence type="predicted"/>
<comment type="caution">
    <text evidence="2">The sequence shown here is derived from an EMBL/GenBank/DDBJ whole genome shotgun (WGS) entry which is preliminary data.</text>
</comment>
<evidence type="ECO:0000313" key="2">
    <source>
        <dbReference type="EMBL" id="EWY39923.1"/>
    </source>
</evidence>